<reference evidence="3 4" key="1">
    <citation type="journal article" date="2022" name="Int. J. Syst. Evol. Microbiol.">
        <title>Prevotella herbatica sp. nov., a plant polysaccharide-decomposing anaerobic bacterium isolated from a methanogenic reactor.</title>
        <authorList>
            <person name="Uek A."/>
            <person name="Tonouchi A."/>
            <person name="Kaku N."/>
            <person name="Ueki K."/>
        </authorList>
    </citation>
    <scope>NUCLEOTIDE SEQUENCE [LARGE SCALE GENOMIC DNA]</scope>
    <source>
        <strain evidence="3 4">WR041</strain>
    </source>
</reference>
<dbReference type="Gene3D" id="1.10.10.10">
    <property type="entry name" value="Winged helix-like DNA-binding domain superfamily/Winged helix DNA-binding domain"/>
    <property type="match status" value="1"/>
</dbReference>
<sequence>MRILLADKQDITRAGLMYIIDSMDNLEYKYIEDKAELLVALNEDQDSVVILDYTMFDINDAAELGILNQRFTMTRWIIFSEDLSLDFTKLIIATSTKFSILLKESSMQEINEAISFAINGNRFICQRMTEMLLAPNKLEEEINLTKTETEILKEIALGMTTREIAEKRISSFHTINTHRKNIFRKLGVNNVHEATKYALRAGLVDSAEYYI</sequence>
<dbReference type="Gene3D" id="3.40.50.2300">
    <property type="match status" value="1"/>
</dbReference>
<evidence type="ECO:0000256" key="1">
    <source>
        <dbReference type="ARBA" id="ARBA00023125"/>
    </source>
</evidence>
<dbReference type="SUPFAM" id="SSF52172">
    <property type="entry name" value="CheY-like"/>
    <property type="match status" value="1"/>
</dbReference>
<dbReference type="PANTHER" id="PTHR43214">
    <property type="entry name" value="TWO-COMPONENT RESPONSE REGULATOR"/>
    <property type="match status" value="1"/>
</dbReference>
<dbReference type="SUPFAM" id="SSF46894">
    <property type="entry name" value="C-terminal effector domain of the bipartite response regulators"/>
    <property type="match status" value="1"/>
</dbReference>
<dbReference type="CDD" id="cd06170">
    <property type="entry name" value="LuxR_C_like"/>
    <property type="match status" value="1"/>
</dbReference>
<dbReference type="SMART" id="SM00421">
    <property type="entry name" value="HTH_LUXR"/>
    <property type="match status" value="1"/>
</dbReference>
<accession>A0ABN6EJI1</accession>
<keyword evidence="1" id="KW-0238">DNA-binding</keyword>
<name>A0ABN6EJI1_9BACT</name>
<dbReference type="Proteomes" id="UP001319045">
    <property type="component" value="Chromosome"/>
</dbReference>
<dbReference type="PROSITE" id="PS50043">
    <property type="entry name" value="HTH_LUXR_2"/>
    <property type="match status" value="1"/>
</dbReference>
<feature type="domain" description="HTH luxR-type" evidence="2">
    <location>
        <begin position="137"/>
        <end position="202"/>
    </location>
</feature>
<gene>
    <name evidence="3" type="ORF">prwr041_19190</name>
</gene>
<dbReference type="EMBL" id="AP024484">
    <property type="protein sequence ID" value="BCS86026.1"/>
    <property type="molecule type" value="Genomic_DNA"/>
</dbReference>
<dbReference type="RefSeq" id="WP_207153621.1">
    <property type="nucleotide sequence ID" value="NZ_AP024484.1"/>
</dbReference>
<dbReference type="PANTHER" id="PTHR43214:SF43">
    <property type="entry name" value="TWO-COMPONENT RESPONSE REGULATOR"/>
    <property type="match status" value="1"/>
</dbReference>
<dbReference type="InterPro" id="IPR000792">
    <property type="entry name" value="Tscrpt_reg_LuxR_C"/>
</dbReference>
<dbReference type="InterPro" id="IPR011006">
    <property type="entry name" value="CheY-like_superfamily"/>
</dbReference>
<proteinExistence type="predicted"/>
<organism evidence="3 4">
    <name type="scientific">Prevotella herbatica</name>
    <dbReference type="NCBI Taxonomy" id="2801997"/>
    <lineage>
        <taxon>Bacteria</taxon>
        <taxon>Pseudomonadati</taxon>
        <taxon>Bacteroidota</taxon>
        <taxon>Bacteroidia</taxon>
        <taxon>Bacteroidales</taxon>
        <taxon>Prevotellaceae</taxon>
        <taxon>Prevotella</taxon>
    </lineage>
</organism>
<dbReference type="InterPro" id="IPR016032">
    <property type="entry name" value="Sig_transdc_resp-reg_C-effctor"/>
</dbReference>
<dbReference type="InterPro" id="IPR039420">
    <property type="entry name" value="WalR-like"/>
</dbReference>
<evidence type="ECO:0000313" key="4">
    <source>
        <dbReference type="Proteomes" id="UP001319045"/>
    </source>
</evidence>
<evidence type="ECO:0000313" key="3">
    <source>
        <dbReference type="EMBL" id="BCS86026.1"/>
    </source>
</evidence>
<protein>
    <submittedName>
        <fullName evidence="3">Helix-turn-helix transcriptional regulator</fullName>
    </submittedName>
</protein>
<dbReference type="Pfam" id="PF00196">
    <property type="entry name" value="GerE"/>
    <property type="match status" value="1"/>
</dbReference>
<evidence type="ECO:0000259" key="2">
    <source>
        <dbReference type="PROSITE" id="PS50043"/>
    </source>
</evidence>
<dbReference type="InterPro" id="IPR036388">
    <property type="entry name" value="WH-like_DNA-bd_sf"/>
</dbReference>
<keyword evidence="4" id="KW-1185">Reference proteome</keyword>
<dbReference type="PRINTS" id="PR00038">
    <property type="entry name" value="HTHLUXR"/>
</dbReference>